<dbReference type="Gene3D" id="3.30.200.20">
    <property type="entry name" value="Phosphorylase Kinase, domain 1"/>
    <property type="match status" value="1"/>
</dbReference>
<dbReference type="PANTHER" id="PTHR22625">
    <property type="entry name" value="PLEXIN"/>
    <property type="match status" value="1"/>
</dbReference>
<feature type="binding site" evidence="8">
    <location>
        <position position="481"/>
    </location>
    <ligand>
        <name>ATP</name>
        <dbReference type="ChEBI" id="CHEBI:30616"/>
    </ligand>
</feature>
<dbReference type="Gene3D" id="1.10.510.10">
    <property type="entry name" value="Transferase(Phosphotransferase) domain 1"/>
    <property type="match status" value="1"/>
</dbReference>
<evidence type="ECO:0000256" key="2">
    <source>
        <dbReference type="ARBA" id="ARBA00022441"/>
    </source>
</evidence>
<protein>
    <recommendedName>
        <fullName evidence="10">Protein kinase domain-containing protein</fullName>
    </recommendedName>
</protein>
<dbReference type="eggNOG" id="KOG3610">
    <property type="taxonomic scope" value="Eukaryota"/>
</dbReference>
<name>A0A1X7UTG7_AMPQE</name>
<dbReference type="SMART" id="SM00423">
    <property type="entry name" value="PSI"/>
    <property type="match status" value="3"/>
</dbReference>
<dbReference type="SUPFAM" id="SSF56112">
    <property type="entry name" value="Protein kinase-like (PK-like)"/>
    <property type="match status" value="1"/>
</dbReference>
<dbReference type="GO" id="GO:0004672">
    <property type="term" value="F:protein kinase activity"/>
    <property type="evidence" value="ECO:0007669"/>
    <property type="project" value="InterPro"/>
</dbReference>
<keyword evidence="7" id="KW-0325">Glycoprotein</keyword>
<accession>A0A1X7UTG7</accession>
<evidence type="ECO:0000256" key="8">
    <source>
        <dbReference type="PROSITE-ProRule" id="PRU10141"/>
    </source>
</evidence>
<dbReference type="SUPFAM" id="SSF101912">
    <property type="entry name" value="Sema domain"/>
    <property type="match status" value="1"/>
</dbReference>
<dbReference type="GO" id="GO:0005886">
    <property type="term" value="C:plasma membrane"/>
    <property type="evidence" value="ECO:0007669"/>
    <property type="project" value="TreeGrafter"/>
</dbReference>
<dbReference type="PROSITE" id="PS50011">
    <property type="entry name" value="PROTEIN_KINASE_DOM"/>
    <property type="match status" value="1"/>
</dbReference>
<dbReference type="InterPro" id="IPR014756">
    <property type="entry name" value="Ig_E-set"/>
</dbReference>
<dbReference type="InterPro" id="IPR002909">
    <property type="entry name" value="IPT_dom"/>
</dbReference>
<dbReference type="Gene3D" id="2.130.10.10">
    <property type="entry name" value="YVTN repeat-like/Quinoprotein amine dehydrogenase"/>
    <property type="match status" value="1"/>
</dbReference>
<sequence length="1488" mass="163768">MCGVVLKMVCLDCMIVKRREGSLLTSILQLFTPSTGQWITRGTTGTPPLGVMQYSCTAINDQLYYFGGWCGHGDCLHNSITQLDTISLQWRELEPTDATRPVMMRGYGGMISIEHDGIHHLLMIGGMGSKPAVQLPHNRYIKLSSAHWCTNEHSMYNLSSRKWSNPSIIGQCMLPANGFVIEKINNTRAVVFGGRETDDDAKETVTDNIYILEISISSVFWQCLKKPEAIIDQWPVGRYYHAGAIIITGCPMLVISGGWDKNNDTLEDCWIFNIIQHSWIKLDVPHSVSKRFAHSLSVFIMSPHCVWMVTAGGIVDITWKLVTNPKVVMLTELVTNSKEEWAVGDTLDTNGINSEECKKKYQQQLQLVRRMWLEEYQKPRKGDTADIEQTVQVLNEEIRRYCHQLQERDREHQVILQELQEKSRDLLQSQEAVRRYQQQALTDDHWVINKDEVILTKEELGRGSYAVVTVGIFRGLRVAVKSLHTIIISDYNLALFSREMNIASRVRHPNLVQFIGATKVGNPLVLTELMSTSLNQELRKSQLTNQQILSIAHNVALGLNYLHLFKPQPIIHRDISSPNVLLKPCTGPAGYDYEAKIGDYGTAKIVQAENTDTVMPGNVAYAAPEAPIPDQHSPAMDVYSYSILLMEMNLCSRPEMTTAERELQSFSISWSDMKSLIQRGLNANPRARPTMAQSLISSSVSSTITHIAVSANGVFVSTATQVYRFSSTLQQLGDPLGSIGGTVNGLACTIYGEWCVVCTDAGGVTCSVLNGSNLEAPANRTEINSGTASSLVVFTAPGGDGNSFYTGSYANDRILYHQYGFAGSTQSRATNPVHQQTFSFNRVFVSGFFASGYAYYVVNDPPTSGVNRRLRIIRVCNDSAADDFNNQYELTLGCDDRDSFFNSTLLGVSVINEETLLIAIRTSSVEICSYSLSEINSLMDAAYESCVVDHTGSKNIFWQSAVLCSRLSGSICSISDSRSISPAPAVGVSKPLTPTGLNINSTILNGSTAIVGLSIDGINFIYFSFTLNDYIHYNSKYHLVNGTTLTFVSEVTSTSPVTSLSWSQGSEYVYGISGSNVIALKIEDCSSATSCSECVSLGDPLCGWCMIENKCSRRPFCQDNNEIRRYLTQGDSNDCFDTVSIDPSTYVIDTQQQPHQVILTFSPAPLPPMLQGEQYFCVFNGIKSPMEMSINGTIGSCSVQAIISQVTDIQLNTTLSIYSNRTGVHFFTSPDYYTFLASRCSACIDSDICGWCQLDFMCTESNDSCTTGDWLTIETDEDICPFLQPNPHTSDGRYTQPANVVKHLALYTINTESVPGLSYECVYGTVTRTAAVNNDNTVTCNNNPVIPIEGGGGIQDVSLSIRQVYNGRKYTIETNATANLNVILYDCPTLALGCSSCLAQRIDTGFNCSWCNAQCRDISDCNDANPVISTENCPLPIISDFNPKAGPPRGGTTIIIDGTNLGTQHSDIESVMIGLASNGSMASKTRSK</sequence>
<evidence type="ECO:0000256" key="1">
    <source>
        <dbReference type="ARBA" id="ARBA00004370"/>
    </source>
</evidence>
<dbReference type="InterPro" id="IPR015943">
    <property type="entry name" value="WD40/YVTN_repeat-like_dom_sf"/>
</dbReference>
<dbReference type="InterPro" id="IPR016201">
    <property type="entry name" value="PSI"/>
</dbReference>
<dbReference type="PROSITE" id="PS00107">
    <property type="entry name" value="PROTEIN_KINASE_ATP"/>
    <property type="match status" value="1"/>
</dbReference>
<dbReference type="Pfam" id="PF00069">
    <property type="entry name" value="Pkinase"/>
    <property type="match status" value="1"/>
</dbReference>
<dbReference type="GO" id="GO:0030334">
    <property type="term" value="P:regulation of cell migration"/>
    <property type="evidence" value="ECO:0007669"/>
    <property type="project" value="TreeGrafter"/>
</dbReference>
<dbReference type="InterPro" id="IPR036352">
    <property type="entry name" value="Semap_dom_sf"/>
</dbReference>
<dbReference type="InterPro" id="IPR000719">
    <property type="entry name" value="Prot_kinase_dom"/>
</dbReference>
<evidence type="ECO:0000256" key="6">
    <source>
        <dbReference type="ARBA" id="ARBA00023157"/>
    </source>
</evidence>
<dbReference type="InterPro" id="IPR017441">
    <property type="entry name" value="Protein_kinase_ATP_BS"/>
</dbReference>
<dbReference type="Gene3D" id="2.120.10.80">
    <property type="entry name" value="Kelch-type beta propeller"/>
    <property type="match status" value="2"/>
</dbReference>
<proteinExistence type="predicted"/>
<dbReference type="GO" id="GO:0017154">
    <property type="term" value="F:semaphorin receptor activity"/>
    <property type="evidence" value="ECO:0007669"/>
    <property type="project" value="InterPro"/>
</dbReference>
<keyword evidence="4" id="KW-0677">Repeat</keyword>
<keyword evidence="2" id="KW-0880">Kelch repeat</keyword>
<dbReference type="Pfam" id="PF24981">
    <property type="entry name" value="Beta-prop_ATRN-LZTR1"/>
    <property type="match status" value="1"/>
</dbReference>
<keyword evidence="6" id="KW-1015">Disulfide bond</keyword>
<dbReference type="OrthoDB" id="125363at2759"/>
<dbReference type="InterPro" id="IPR013783">
    <property type="entry name" value="Ig-like_fold"/>
</dbReference>
<dbReference type="SUPFAM" id="SSF81296">
    <property type="entry name" value="E set domains"/>
    <property type="match status" value="1"/>
</dbReference>
<dbReference type="Pfam" id="PF01437">
    <property type="entry name" value="PSI"/>
    <property type="match status" value="1"/>
</dbReference>
<organism evidence="11">
    <name type="scientific">Amphimedon queenslandica</name>
    <name type="common">Sponge</name>
    <dbReference type="NCBI Taxonomy" id="400682"/>
    <lineage>
        <taxon>Eukaryota</taxon>
        <taxon>Metazoa</taxon>
        <taxon>Porifera</taxon>
        <taxon>Demospongiae</taxon>
        <taxon>Heteroscleromorpha</taxon>
        <taxon>Haplosclerida</taxon>
        <taxon>Niphatidae</taxon>
        <taxon>Amphimedon</taxon>
    </lineage>
</organism>
<dbReference type="Pfam" id="PF01833">
    <property type="entry name" value="TIG"/>
    <property type="match status" value="1"/>
</dbReference>
<keyword evidence="8" id="KW-0547">Nucleotide-binding</keyword>
<keyword evidence="8" id="KW-0067">ATP-binding</keyword>
<reference evidence="11" key="1">
    <citation type="submission" date="2017-05" db="UniProtKB">
        <authorList>
            <consortium name="EnsemblMetazoa"/>
        </authorList>
    </citation>
    <scope>IDENTIFICATION</scope>
</reference>
<dbReference type="SUPFAM" id="SSF117281">
    <property type="entry name" value="Kelch motif"/>
    <property type="match status" value="1"/>
</dbReference>
<dbReference type="Gene3D" id="2.60.40.10">
    <property type="entry name" value="Immunoglobulins"/>
    <property type="match status" value="3"/>
</dbReference>
<keyword evidence="9" id="KW-0175">Coiled coil</keyword>
<dbReference type="EnsemblMetazoa" id="Aqu2.1.31068_001">
    <property type="protein sequence ID" value="Aqu2.1.31068_001"/>
    <property type="gene ID" value="Aqu2.1.31068"/>
</dbReference>
<keyword evidence="3" id="KW-0245">EGF-like domain</keyword>
<evidence type="ECO:0000256" key="5">
    <source>
        <dbReference type="ARBA" id="ARBA00023136"/>
    </source>
</evidence>
<evidence type="ECO:0000313" key="11">
    <source>
        <dbReference type="EnsemblMetazoa" id="Aqu2.1.31068_001"/>
    </source>
</evidence>
<dbReference type="InterPro" id="IPR011009">
    <property type="entry name" value="Kinase-like_dom_sf"/>
</dbReference>
<dbReference type="InterPro" id="IPR056737">
    <property type="entry name" value="Beta-prop_ATRN-MKLN-like"/>
</dbReference>
<evidence type="ECO:0000256" key="7">
    <source>
        <dbReference type="ARBA" id="ARBA00023180"/>
    </source>
</evidence>
<dbReference type="PANTHER" id="PTHR22625:SF70">
    <property type="entry name" value="PLEXIN A, ISOFORM A"/>
    <property type="match status" value="1"/>
</dbReference>
<evidence type="ECO:0000256" key="4">
    <source>
        <dbReference type="ARBA" id="ARBA00022737"/>
    </source>
</evidence>
<dbReference type="GO" id="GO:0005524">
    <property type="term" value="F:ATP binding"/>
    <property type="evidence" value="ECO:0007669"/>
    <property type="project" value="UniProtKB-UniRule"/>
</dbReference>
<keyword evidence="5" id="KW-0472">Membrane</keyword>
<dbReference type="SUPFAM" id="SSF103575">
    <property type="entry name" value="Plexin repeat"/>
    <property type="match status" value="1"/>
</dbReference>
<dbReference type="InterPro" id="IPR015915">
    <property type="entry name" value="Kelch-typ_b-propeller"/>
</dbReference>
<evidence type="ECO:0000259" key="10">
    <source>
        <dbReference type="PROSITE" id="PS50011"/>
    </source>
</evidence>
<feature type="coiled-coil region" evidence="9">
    <location>
        <begin position="402"/>
        <end position="439"/>
    </location>
</feature>
<comment type="subcellular location">
    <subcellularLocation>
        <location evidence="1">Membrane</location>
    </subcellularLocation>
</comment>
<dbReference type="GO" id="GO:0002116">
    <property type="term" value="C:semaphorin receptor complex"/>
    <property type="evidence" value="ECO:0007669"/>
    <property type="project" value="TreeGrafter"/>
</dbReference>
<dbReference type="InterPro" id="IPR031148">
    <property type="entry name" value="Plexin"/>
</dbReference>
<evidence type="ECO:0000256" key="9">
    <source>
        <dbReference type="SAM" id="Coils"/>
    </source>
</evidence>
<feature type="domain" description="Protein kinase" evidence="10">
    <location>
        <begin position="454"/>
        <end position="709"/>
    </location>
</feature>
<dbReference type="InParanoid" id="A0A1X7UTG7"/>
<evidence type="ECO:0000256" key="3">
    <source>
        <dbReference type="ARBA" id="ARBA00022536"/>
    </source>
</evidence>
<dbReference type="InterPro" id="IPR002165">
    <property type="entry name" value="Plexin_repeat"/>
</dbReference>